<name>A0A2X2JM59_SPHMU</name>
<reference evidence="1 2" key="1">
    <citation type="submission" date="2018-06" db="EMBL/GenBank/DDBJ databases">
        <authorList>
            <consortium name="Pathogen Informatics"/>
            <person name="Doyle S."/>
        </authorList>
    </citation>
    <scope>NUCLEOTIDE SEQUENCE [LARGE SCALE GENOMIC DNA]</scope>
    <source>
        <strain evidence="1 2">NCTC11343</strain>
    </source>
</reference>
<dbReference type="Proteomes" id="UP000251241">
    <property type="component" value="Unassembled WGS sequence"/>
</dbReference>
<dbReference type="EMBL" id="UAUU01000011">
    <property type="protein sequence ID" value="SPZ93051.1"/>
    <property type="molecule type" value="Genomic_DNA"/>
</dbReference>
<organism evidence="1 2">
    <name type="scientific">Sphingobacterium multivorum</name>
    <dbReference type="NCBI Taxonomy" id="28454"/>
    <lineage>
        <taxon>Bacteria</taxon>
        <taxon>Pseudomonadati</taxon>
        <taxon>Bacteroidota</taxon>
        <taxon>Sphingobacteriia</taxon>
        <taxon>Sphingobacteriales</taxon>
        <taxon>Sphingobacteriaceae</taxon>
        <taxon>Sphingobacterium</taxon>
    </lineage>
</organism>
<proteinExistence type="predicted"/>
<gene>
    <name evidence="1" type="ORF">NCTC11343_04987</name>
</gene>
<accession>A0A2X2JM59</accession>
<dbReference type="RefSeq" id="WP_112376134.1">
    <property type="nucleotide sequence ID" value="NZ_CP069793.1"/>
</dbReference>
<evidence type="ECO:0000313" key="1">
    <source>
        <dbReference type="EMBL" id="SPZ93051.1"/>
    </source>
</evidence>
<dbReference type="GeneID" id="97179852"/>
<evidence type="ECO:0000313" key="2">
    <source>
        <dbReference type="Proteomes" id="UP000251241"/>
    </source>
</evidence>
<protein>
    <submittedName>
        <fullName evidence="1">Uncharacterized protein</fullName>
    </submittedName>
</protein>
<sequence>MKLSTKIIMGLAIGLFAVPMLVASYLVRINRVDAKKYNADVEQEVSKPGAKDVYYRSFPLAAFDKLYIVGTNARGVGLYWVKSDKFMVKVNKSQADFVKANVDQSGNLTLDLLSGGDGGYNSIYIFSPDLRVLKLKNAGINELSARLNELTVVGDSVEVFSLAEKSVINTLNLNLTNSTIDDLGGTDSKGNSLVGRLFVNTTNSVLGLPRTNYQSADIVANNSEVYFNRKGPEAKVGLLNIKTEGKSSVRLDSLQWGTLNGNLSNDTKIDLPVHALRSLIK</sequence>
<dbReference type="AlphaFoldDB" id="A0A2X2JM59"/>